<accession>A0A4S4BNT2</accession>
<organism evidence="1 2">
    <name type="scientific">Metabacillus sediminilitoris</name>
    <dbReference type="NCBI Taxonomy" id="2567941"/>
    <lineage>
        <taxon>Bacteria</taxon>
        <taxon>Bacillati</taxon>
        <taxon>Bacillota</taxon>
        <taxon>Bacilli</taxon>
        <taxon>Bacillales</taxon>
        <taxon>Bacillaceae</taxon>
        <taxon>Metabacillus</taxon>
    </lineage>
</organism>
<dbReference type="RefSeq" id="WP_136359177.1">
    <property type="nucleotide sequence ID" value="NZ_CP046266.1"/>
</dbReference>
<evidence type="ECO:0000313" key="1">
    <source>
        <dbReference type="EMBL" id="THF74188.1"/>
    </source>
</evidence>
<evidence type="ECO:0000313" key="2">
    <source>
        <dbReference type="Proteomes" id="UP000310334"/>
    </source>
</evidence>
<name>A0A4S4BNT2_9BACI</name>
<sequence>MDNELKALFGSWDQALGTIISAIGSTPSSRINETLQNNLSLLGNVMQATGNALLADTIRSFNLNKIGNEIQAIGNSMVIVGLLLYENNEEKNIELSIKGNLLQALGSSLSIPELLEKNKVSIDNLYSIYGALLQTIGNSLQAISGIINLKGQQANGVNFVGSWIQAIGAVIQALMQSKK</sequence>
<dbReference type="AlphaFoldDB" id="A0A4S4BNT2"/>
<dbReference type="OrthoDB" id="2927316at2"/>
<gene>
    <name evidence="1" type="ORF">E6W99_25650</name>
</gene>
<dbReference type="InterPro" id="IPR054224">
    <property type="entry name" value="DUF6944"/>
</dbReference>
<dbReference type="Pfam" id="PF22116">
    <property type="entry name" value="DUF6944"/>
    <property type="match status" value="1"/>
</dbReference>
<dbReference type="Proteomes" id="UP000310334">
    <property type="component" value="Unassembled WGS sequence"/>
</dbReference>
<dbReference type="EMBL" id="SSNT01000040">
    <property type="protein sequence ID" value="THF74188.1"/>
    <property type="molecule type" value="Genomic_DNA"/>
</dbReference>
<keyword evidence="2" id="KW-1185">Reference proteome</keyword>
<protein>
    <submittedName>
        <fullName evidence="1">Uncharacterized protein</fullName>
    </submittedName>
</protein>
<comment type="caution">
    <text evidence="1">The sequence shown here is derived from an EMBL/GenBank/DDBJ whole genome shotgun (WGS) entry which is preliminary data.</text>
</comment>
<reference evidence="1 2" key="1">
    <citation type="submission" date="2019-04" db="EMBL/GenBank/DDBJ databases">
        <title>Bacillus sediminilitoris sp. nov., isolated from a tidal flat sediment on the East China Sea.</title>
        <authorList>
            <person name="Wei Y."/>
            <person name="Mao H."/>
            <person name="Fang J."/>
        </authorList>
    </citation>
    <scope>NUCLEOTIDE SEQUENCE [LARGE SCALE GENOMIC DNA]</scope>
    <source>
        <strain evidence="1 2">DSL-17</strain>
    </source>
</reference>
<proteinExistence type="predicted"/>